<dbReference type="EMBL" id="BA000037">
    <property type="protein sequence ID" value="BAC95263.1"/>
    <property type="molecule type" value="Genomic_DNA"/>
</dbReference>
<dbReference type="Gene3D" id="3.40.30.10">
    <property type="entry name" value="Glutaredoxin"/>
    <property type="match status" value="1"/>
</dbReference>
<dbReference type="Proteomes" id="UP000002675">
    <property type="component" value="Chromosome I"/>
</dbReference>
<gene>
    <name evidence="3" type="ordered locus">VV2499</name>
</gene>
<dbReference type="CDD" id="cd03035">
    <property type="entry name" value="ArsC_Yffb"/>
    <property type="match status" value="1"/>
</dbReference>
<dbReference type="PANTHER" id="PTHR30041:SF8">
    <property type="entry name" value="PROTEIN YFFB"/>
    <property type="match status" value="1"/>
</dbReference>
<comment type="similarity">
    <text evidence="1 2">Belongs to the ArsC family.</text>
</comment>
<dbReference type="InterPro" id="IPR036249">
    <property type="entry name" value="Thioredoxin-like_sf"/>
</dbReference>
<dbReference type="InterPro" id="IPR006504">
    <property type="entry name" value="Tscrpt_reg_Spx/MgsR"/>
</dbReference>
<dbReference type="AlphaFoldDB" id="Q7MIL7"/>
<evidence type="ECO:0000313" key="3">
    <source>
        <dbReference type="EMBL" id="BAC95263.1"/>
    </source>
</evidence>
<dbReference type="HOGENOM" id="CLU_116644_2_1_6"/>
<dbReference type="InterPro" id="IPR006660">
    <property type="entry name" value="Arsenate_reductase-like"/>
</dbReference>
<proteinExistence type="inferred from homology"/>
<dbReference type="KEGG" id="vvy:VV2499"/>
<reference evidence="3 4" key="1">
    <citation type="journal article" date="2003" name="Genome Res.">
        <title>Comparative genome analysis of Vibrio vulnificus, a marine pathogen.</title>
        <authorList>
            <person name="Chen C.Y."/>
            <person name="Wu K.M."/>
            <person name="Chang Y.C."/>
            <person name="Chang C.H."/>
            <person name="Tsai H.C."/>
            <person name="Liao T.L."/>
            <person name="Liu Y.M."/>
            <person name="Chen H.J."/>
            <person name="Shen A.B."/>
            <person name="Li J.C."/>
            <person name="Su T.L."/>
            <person name="Shao C.P."/>
            <person name="Lee C.T."/>
            <person name="Hor L.I."/>
            <person name="Tsai S.F."/>
        </authorList>
    </citation>
    <scope>NUCLEOTIDE SEQUENCE [LARGE SCALE GENOMIC DNA]</scope>
    <source>
        <strain evidence="3 4">YJ016</strain>
    </source>
</reference>
<dbReference type="PROSITE" id="PS51353">
    <property type="entry name" value="ARSC"/>
    <property type="match status" value="1"/>
</dbReference>
<protein>
    <submittedName>
        <fullName evidence="3">Arsenate reductase</fullName>
    </submittedName>
</protein>
<dbReference type="NCBIfam" id="TIGR01617">
    <property type="entry name" value="arsC_related"/>
    <property type="match status" value="1"/>
</dbReference>
<evidence type="ECO:0000313" key="4">
    <source>
        <dbReference type="Proteomes" id="UP000002675"/>
    </source>
</evidence>
<name>Q7MIL7_VIBVY</name>
<dbReference type="eggNOG" id="COG1393">
    <property type="taxonomic scope" value="Bacteria"/>
</dbReference>
<sequence length="137" mass="15998">MFCRFLIGCKTQQKELAQKEKHMTITMYGIPNCDTIKKAKKWLEDAGVAYEFHDYRKQGINAELVSEFCQQLTWEQVLNKRGTTFRQLTDEQKESLNETTAVDLLVAHPAMIKRPILRVNDQLHVGFKAEQYSKIFN</sequence>
<dbReference type="Pfam" id="PF03960">
    <property type="entry name" value="ArsC"/>
    <property type="match status" value="1"/>
</dbReference>
<evidence type="ECO:0000256" key="2">
    <source>
        <dbReference type="PROSITE-ProRule" id="PRU01282"/>
    </source>
</evidence>
<dbReference type="STRING" id="672.VV93_v1c22010"/>
<dbReference type="PANTHER" id="PTHR30041">
    <property type="entry name" value="ARSENATE REDUCTASE"/>
    <property type="match status" value="1"/>
</dbReference>
<dbReference type="SUPFAM" id="SSF52833">
    <property type="entry name" value="Thioredoxin-like"/>
    <property type="match status" value="1"/>
</dbReference>
<accession>Q7MIL7</accession>
<evidence type="ECO:0000256" key="1">
    <source>
        <dbReference type="ARBA" id="ARBA00007198"/>
    </source>
</evidence>
<organism evidence="3 4">
    <name type="scientific">Vibrio vulnificus (strain YJ016)</name>
    <dbReference type="NCBI Taxonomy" id="196600"/>
    <lineage>
        <taxon>Bacteria</taxon>
        <taxon>Pseudomonadati</taxon>
        <taxon>Pseudomonadota</taxon>
        <taxon>Gammaproteobacteria</taxon>
        <taxon>Vibrionales</taxon>
        <taxon>Vibrionaceae</taxon>
        <taxon>Vibrio</taxon>
    </lineage>
</organism>
<dbReference type="NCBIfam" id="NF008107">
    <property type="entry name" value="PRK10853.1"/>
    <property type="match status" value="1"/>
</dbReference>